<dbReference type="PANTHER" id="PTHR30589">
    <property type="entry name" value="PROLIPOPROTEIN DIACYLGLYCERYL TRANSFERASE"/>
    <property type="match status" value="1"/>
</dbReference>
<dbReference type="Proteomes" id="UP000467132">
    <property type="component" value="Unassembled WGS sequence"/>
</dbReference>
<feature type="transmembrane region" description="Helical" evidence="7">
    <location>
        <begin position="170"/>
        <end position="188"/>
    </location>
</feature>
<name>A0A845QUR4_9CLOT</name>
<dbReference type="OrthoDB" id="1952463at2"/>
<feature type="transmembrane region" description="Helical" evidence="7">
    <location>
        <begin position="47"/>
        <end position="66"/>
    </location>
</feature>
<evidence type="ECO:0000313" key="8">
    <source>
        <dbReference type="EMBL" id="NBI06255.1"/>
    </source>
</evidence>
<evidence type="ECO:0000256" key="7">
    <source>
        <dbReference type="SAM" id="Phobius"/>
    </source>
</evidence>
<feature type="transmembrane region" description="Helical" evidence="7">
    <location>
        <begin position="86"/>
        <end position="103"/>
    </location>
</feature>
<feature type="transmembrane region" description="Helical" evidence="7">
    <location>
        <begin position="110"/>
        <end position="132"/>
    </location>
</feature>
<dbReference type="AlphaFoldDB" id="A0A845QUR4"/>
<accession>A0A845QUR4</accession>
<dbReference type="GO" id="GO:0042158">
    <property type="term" value="P:lipoprotein biosynthetic process"/>
    <property type="evidence" value="ECO:0007669"/>
    <property type="project" value="InterPro"/>
</dbReference>
<dbReference type="PANTHER" id="PTHR30589:SF0">
    <property type="entry name" value="PHOSPHATIDYLGLYCEROL--PROLIPOPROTEIN DIACYLGLYCERYL TRANSFERASE"/>
    <property type="match status" value="1"/>
</dbReference>
<gene>
    <name evidence="8" type="ORF">D3Z33_05190</name>
</gene>
<sequence>MKPIFLSLGPVNITWFLLFTVVLTIIGYIILKVIAKNNKYRKVMEDYYLLELILGFVGARIVYVIFHLDIYAERLLDAIRPNHYNLNLFGGVLIAVIVLFILTKRKGEPFLLILNYLLVPFYFSMAIGVWAFEFEGILSNSNPIETLVYSIMFFIILVSHLLLFEKHKKVGLITLSLTMIFYYGLEILL</sequence>
<dbReference type="GO" id="GO:0005886">
    <property type="term" value="C:plasma membrane"/>
    <property type="evidence" value="ECO:0007669"/>
    <property type="project" value="InterPro"/>
</dbReference>
<dbReference type="RefSeq" id="WP_160196731.1">
    <property type="nucleotide sequence ID" value="NZ_QXXA01000005.1"/>
</dbReference>
<dbReference type="EMBL" id="QXXA01000005">
    <property type="protein sequence ID" value="NBI06255.1"/>
    <property type="molecule type" value="Genomic_DNA"/>
</dbReference>
<proteinExistence type="inferred from homology"/>
<comment type="caution">
    <text evidence="8">The sequence shown here is derived from an EMBL/GenBank/DDBJ whole genome shotgun (WGS) entry which is preliminary data.</text>
</comment>
<feature type="transmembrane region" description="Helical" evidence="7">
    <location>
        <begin position="144"/>
        <end position="163"/>
    </location>
</feature>
<comment type="similarity">
    <text evidence="1">Belongs to the Lgt family.</text>
</comment>
<dbReference type="Pfam" id="PF01790">
    <property type="entry name" value="LGT"/>
    <property type="match status" value="1"/>
</dbReference>
<evidence type="ECO:0008006" key="10">
    <source>
        <dbReference type="Google" id="ProtNLM"/>
    </source>
</evidence>
<protein>
    <recommendedName>
        <fullName evidence="10">Prolipoprotein diacylglyceryl transferase</fullName>
    </recommendedName>
</protein>
<organism evidence="8 9">
    <name type="scientific">Senegalia massiliensis</name>
    <dbReference type="NCBI Taxonomy" id="1720316"/>
    <lineage>
        <taxon>Bacteria</taxon>
        <taxon>Bacillati</taxon>
        <taxon>Bacillota</taxon>
        <taxon>Clostridia</taxon>
        <taxon>Eubacteriales</taxon>
        <taxon>Clostridiaceae</taxon>
        <taxon>Senegalia</taxon>
    </lineage>
</organism>
<evidence type="ECO:0000256" key="5">
    <source>
        <dbReference type="ARBA" id="ARBA00022989"/>
    </source>
</evidence>
<keyword evidence="6 7" id="KW-0472">Membrane</keyword>
<evidence type="ECO:0000256" key="2">
    <source>
        <dbReference type="ARBA" id="ARBA00022475"/>
    </source>
</evidence>
<evidence type="ECO:0000256" key="6">
    <source>
        <dbReference type="ARBA" id="ARBA00023136"/>
    </source>
</evidence>
<keyword evidence="3" id="KW-0808">Transferase</keyword>
<reference evidence="8 9" key="1">
    <citation type="submission" date="2018-08" db="EMBL/GenBank/DDBJ databases">
        <title>Murine metabolic-syndrome-specific gut microbial biobank.</title>
        <authorList>
            <person name="Liu C."/>
        </authorList>
    </citation>
    <scope>NUCLEOTIDE SEQUENCE [LARGE SCALE GENOMIC DNA]</scope>
    <source>
        <strain evidence="8 9">583</strain>
    </source>
</reference>
<evidence type="ECO:0000256" key="4">
    <source>
        <dbReference type="ARBA" id="ARBA00022692"/>
    </source>
</evidence>
<keyword evidence="9" id="KW-1185">Reference proteome</keyword>
<feature type="transmembrane region" description="Helical" evidence="7">
    <location>
        <begin position="12"/>
        <end position="35"/>
    </location>
</feature>
<evidence type="ECO:0000256" key="3">
    <source>
        <dbReference type="ARBA" id="ARBA00022679"/>
    </source>
</evidence>
<evidence type="ECO:0000313" key="9">
    <source>
        <dbReference type="Proteomes" id="UP000467132"/>
    </source>
</evidence>
<evidence type="ECO:0000256" key="1">
    <source>
        <dbReference type="ARBA" id="ARBA00007150"/>
    </source>
</evidence>
<keyword evidence="2" id="KW-1003">Cell membrane</keyword>
<dbReference type="InterPro" id="IPR001640">
    <property type="entry name" value="Lgt"/>
</dbReference>
<dbReference type="GO" id="GO:0008961">
    <property type="term" value="F:phosphatidylglycerol-prolipoprotein diacylglyceryl transferase activity"/>
    <property type="evidence" value="ECO:0007669"/>
    <property type="project" value="InterPro"/>
</dbReference>
<keyword evidence="4 7" id="KW-0812">Transmembrane</keyword>
<keyword evidence="5 7" id="KW-1133">Transmembrane helix</keyword>